<feature type="transmembrane region" description="Helical" evidence="1">
    <location>
        <begin position="40"/>
        <end position="59"/>
    </location>
</feature>
<dbReference type="GeneID" id="27135457"/>
<organism evidence="3 4">
    <name type="scientific">Thermococcus guaymasensis DSM 11113</name>
    <dbReference type="NCBI Taxonomy" id="1432656"/>
    <lineage>
        <taxon>Archaea</taxon>
        <taxon>Methanobacteriati</taxon>
        <taxon>Methanobacteriota</taxon>
        <taxon>Thermococci</taxon>
        <taxon>Thermococcales</taxon>
        <taxon>Thermococcaceae</taxon>
        <taxon>Thermococcus</taxon>
    </lineage>
</organism>
<protein>
    <recommendedName>
        <fullName evidence="2">DUF835 domain-containing protein</fullName>
    </recommendedName>
</protein>
<keyword evidence="1" id="KW-0472">Membrane</keyword>
<evidence type="ECO:0000256" key="1">
    <source>
        <dbReference type="SAM" id="Phobius"/>
    </source>
</evidence>
<reference evidence="3 4" key="1">
    <citation type="submission" date="2014-01" db="EMBL/GenBank/DDBJ databases">
        <title>Genome sequencing of Thermococcus guaymasensis.</title>
        <authorList>
            <person name="Zhang X."/>
            <person name="Alvare G."/>
            <person name="Fristensky B."/>
            <person name="Chen L."/>
            <person name="Suen T."/>
            <person name="Chen Q."/>
            <person name="Ma K."/>
        </authorList>
    </citation>
    <scope>NUCLEOTIDE SEQUENCE [LARGE SCALE GENOMIC DNA]</scope>
    <source>
        <strain evidence="3 4">DSM 11113</strain>
    </source>
</reference>
<feature type="transmembrane region" description="Helical" evidence="1">
    <location>
        <begin position="12"/>
        <end position="28"/>
    </location>
</feature>
<dbReference type="RefSeq" id="WP_062372200.1">
    <property type="nucleotide sequence ID" value="NZ_CP007140.1"/>
</dbReference>
<name>A0A0X1KL41_9EURY</name>
<dbReference type="InterPro" id="IPR008553">
    <property type="entry name" value="DUF835"/>
</dbReference>
<proteinExistence type="predicted"/>
<dbReference type="AlphaFoldDB" id="A0A0X1KL41"/>
<dbReference type="PATRIC" id="fig|1432656.3.peg.1412"/>
<accession>A0A0X1KL41</accession>
<keyword evidence="4" id="KW-1185">Reference proteome</keyword>
<evidence type="ECO:0000313" key="3">
    <source>
        <dbReference type="EMBL" id="AJC71982.1"/>
    </source>
</evidence>
<evidence type="ECO:0000259" key="2">
    <source>
        <dbReference type="Pfam" id="PF05763"/>
    </source>
</evidence>
<dbReference type="Pfam" id="PF05763">
    <property type="entry name" value="DUF835"/>
    <property type="match status" value="1"/>
</dbReference>
<gene>
    <name evidence="3" type="ORF">X802_07275</name>
</gene>
<evidence type="ECO:0000313" key="4">
    <source>
        <dbReference type="Proteomes" id="UP000062043"/>
    </source>
</evidence>
<dbReference type="OrthoDB" id="86314at2157"/>
<keyword evidence="1" id="KW-1133">Transmembrane helix</keyword>
<keyword evidence="1" id="KW-0812">Transmembrane</keyword>
<dbReference type="EMBL" id="CP007140">
    <property type="protein sequence ID" value="AJC71982.1"/>
    <property type="molecule type" value="Genomic_DNA"/>
</dbReference>
<dbReference type="KEGG" id="tgy:X802_07275"/>
<feature type="transmembrane region" description="Helical" evidence="1">
    <location>
        <begin position="71"/>
        <end position="89"/>
    </location>
</feature>
<dbReference type="Proteomes" id="UP000062043">
    <property type="component" value="Chromosome"/>
</dbReference>
<sequence>MVELTFKLGLEIVKLAIVTLALIILYRYRTLFELSLPRSLIKKSAYVMALFWAGFLADVINDVYPTEFTKVLDDIILSFALLLGAYYLVDYMRKIKVPIEPSKILNGKSHLEKGAYLVNSSDINVILKLSSGKKVIALTRNPGIFKENGIPYLWLSKVKGENSIDPLRLPAILHNLVSKADENTVVVIDGLEYLILENGFNSVLKFLTALKDHLLLKGATLVILINPNTLESNQLSLLKREFKELDVKSIKKKAE</sequence>
<feature type="domain" description="DUF835" evidence="2">
    <location>
        <begin position="123"/>
        <end position="242"/>
    </location>
</feature>